<gene>
    <name evidence="4" type="primary">pdxA</name>
    <name evidence="4" type="ORF">C4541_01655</name>
</gene>
<dbReference type="GO" id="GO:0050570">
    <property type="term" value="F:4-hydroxythreonine-4-phosphate dehydrogenase activity"/>
    <property type="evidence" value="ECO:0007669"/>
    <property type="project" value="UniProtKB-EC"/>
</dbReference>
<proteinExistence type="predicted"/>
<evidence type="ECO:0000313" key="5">
    <source>
        <dbReference type="Proteomes" id="UP000266426"/>
    </source>
</evidence>
<dbReference type="GO" id="GO:0051287">
    <property type="term" value="F:NAD binding"/>
    <property type="evidence" value="ECO:0007669"/>
    <property type="project" value="InterPro"/>
</dbReference>
<dbReference type="InterPro" id="IPR005255">
    <property type="entry name" value="PdxA_fam"/>
</dbReference>
<sequence>MFTSRPVIGLTIGDPAGIGPEVILKSLRDCKLNFDPLLIGHMEIFQLYNGLCGLDWSFREVSSVSEISAISNSRTLPVYSLTPKREIKFQPGKPSTDGAALAMEAVATAVSLAQKKEIHAIVTAPIYKKGIQQAGYMFNGHTDYIAHLTGTDDYAMMLTGEGLSVVLVTIHIPFRQIRDQLTVESVVRTLRITHNGFRQFGLSSPRIALCGLNPHAGEEGMLGDEEITILQPAVAQARAENINVTGIFPPDTVFWDTVHGAADVVVALYHDQGLIPLKLLAFDKGVNCTLGLPIVRTSPDHGTAFGIAGKNQANPDSFTEAIKLALKMCGGTP</sequence>
<protein>
    <submittedName>
        <fullName evidence="4">4-hydroxythreonine-4-phosphate dehydrogenase PdxA</fullName>
        <ecNumber evidence="4">1.1.1.262</ecNumber>
    </submittedName>
</protein>
<dbReference type="NCBIfam" id="TIGR00557">
    <property type="entry name" value="pdxA"/>
    <property type="match status" value="1"/>
</dbReference>
<dbReference type="PANTHER" id="PTHR30004:SF6">
    <property type="entry name" value="D-THREONATE 4-PHOSPHATE DEHYDROGENASE"/>
    <property type="match status" value="1"/>
</dbReference>
<accession>A0A3A4R5N9</accession>
<dbReference type="Gene3D" id="3.40.718.10">
    <property type="entry name" value="Isopropylmalate Dehydrogenase"/>
    <property type="match status" value="1"/>
</dbReference>
<name>A0A3A4R5N9_9BACT</name>
<dbReference type="Proteomes" id="UP000266426">
    <property type="component" value="Unassembled WGS sequence"/>
</dbReference>
<comment type="caution">
    <text evidence="4">The sequence shown here is derived from an EMBL/GenBank/DDBJ whole genome shotgun (WGS) entry which is preliminary data.</text>
</comment>
<evidence type="ECO:0000313" key="4">
    <source>
        <dbReference type="EMBL" id="RJP61534.1"/>
    </source>
</evidence>
<keyword evidence="1" id="KW-0479">Metal-binding</keyword>
<dbReference type="SUPFAM" id="SSF53659">
    <property type="entry name" value="Isocitrate/Isopropylmalate dehydrogenase-like"/>
    <property type="match status" value="1"/>
</dbReference>
<dbReference type="AlphaFoldDB" id="A0A3A4R5N9"/>
<evidence type="ECO:0000256" key="1">
    <source>
        <dbReference type="ARBA" id="ARBA00022723"/>
    </source>
</evidence>
<evidence type="ECO:0000256" key="3">
    <source>
        <dbReference type="ARBA" id="ARBA00023027"/>
    </source>
</evidence>
<dbReference type="EC" id="1.1.1.262" evidence="4"/>
<organism evidence="4 5">
    <name type="scientific">Candidatus Auribacter fodinae</name>
    <dbReference type="NCBI Taxonomy" id="2093366"/>
    <lineage>
        <taxon>Bacteria</taxon>
        <taxon>Pseudomonadati</taxon>
        <taxon>Candidatus Auribacterota</taxon>
        <taxon>Candidatus Auribacteria</taxon>
        <taxon>Candidatus Auribacterales</taxon>
        <taxon>Candidatus Auribacteraceae</taxon>
        <taxon>Candidatus Auribacter</taxon>
    </lineage>
</organism>
<dbReference type="GO" id="GO:0046872">
    <property type="term" value="F:metal ion binding"/>
    <property type="evidence" value="ECO:0007669"/>
    <property type="project" value="UniProtKB-KW"/>
</dbReference>
<keyword evidence="2 4" id="KW-0560">Oxidoreductase</keyword>
<dbReference type="Pfam" id="PF04166">
    <property type="entry name" value="PdxA"/>
    <property type="match status" value="1"/>
</dbReference>
<keyword evidence="3" id="KW-0520">NAD</keyword>
<dbReference type="EMBL" id="QZJZ01000011">
    <property type="protein sequence ID" value="RJP61534.1"/>
    <property type="molecule type" value="Genomic_DNA"/>
</dbReference>
<dbReference type="PANTHER" id="PTHR30004">
    <property type="entry name" value="4-HYDROXYTHREONINE-4-PHOSPHATE DEHYDROGENASE"/>
    <property type="match status" value="1"/>
</dbReference>
<evidence type="ECO:0000256" key="2">
    <source>
        <dbReference type="ARBA" id="ARBA00023002"/>
    </source>
</evidence>
<reference evidence="4 5" key="1">
    <citation type="journal article" date="2017" name="ISME J.">
        <title>Energy and carbon metabolisms in a deep terrestrial subsurface fluid microbial community.</title>
        <authorList>
            <person name="Momper L."/>
            <person name="Jungbluth S.P."/>
            <person name="Lee M.D."/>
            <person name="Amend J.P."/>
        </authorList>
    </citation>
    <scope>NUCLEOTIDE SEQUENCE [LARGE SCALE GENOMIC DNA]</scope>
    <source>
        <strain evidence="4">SURF_26</strain>
    </source>
</reference>